<evidence type="ECO:0000256" key="1">
    <source>
        <dbReference type="SAM" id="MobiDB-lite"/>
    </source>
</evidence>
<dbReference type="EMBL" id="JARJCW010000045">
    <property type="protein sequence ID" value="KAJ7204968.1"/>
    <property type="molecule type" value="Genomic_DNA"/>
</dbReference>
<organism evidence="2 3">
    <name type="scientific">Mycena pura</name>
    <dbReference type="NCBI Taxonomy" id="153505"/>
    <lineage>
        <taxon>Eukaryota</taxon>
        <taxon>Fungi</taxon>
        <taxon>Dikarya</taxon>
        <taxon>Basidiomycota</taxon>
        <taxon>Agaricomycotina</taxon>
        <taxon>Agaricomycetes</taxon>
        <taxon>Agaricomycetidae</taxon>
        <taxon>Agaricales</taxon>
        <taxon>Marasmiineae</taxon>
        <taxon>Mycenaceae</taxon>
        <taxon>Mycena</taxon>
    </lineage>
</organism>
<feature type="region of interest" description="Disordered" evidence="1">
    <location>
        <begin position="1"/>
        <end position="28"/>
    </location>
</feature>
<protein>
    <submittedName>
        <fullName evidence="2">Uncharacterized protein</fullName>
    </submittedName>
</protein>
<dbReference type="AlphaFoldDB" id="A0AAD6V7E4"/>
<reference evidence="2" key="1">
    <citation type="submission" date="2023-03" db="EMBL/GenBank/DDBJ databases">
        <title>Massive genome expansion in bonnet fungi (Mycena s.s.) driven by repeated elements and novel gene families across ecological guilds.</title>
        <authorList>
            <consortium name="Lawrence Berkeley National Laboratory"/>
            <person name="Harder C.B."/>
            <person name="Miyauchi S."/>
            <person name="Viragh M."/>
            <person name="Kuo A."/>
            <person name="Thoen E."/>
            <person name="Andreopoulos B."/>
            <person name="Lu D."/>
            <person name="Skrede I."/>
            <person name="Drula E."/>
            <person name="Henrissat B."/>
            <person name="Morin E."/>
            <person name="Kohler A."/>
            <person name="Barry K."/>
            <person name="LaButti K."/>
            <person name="Morin E."/>
            <person name="Salamov A."/>
            <person name="Lipzen A."/>
            <person name="Mereny Z."/>
            <person name="Hegedus B."/>
            <person name="Baldrian P."/>
            <person name="Stursova M."/>
            <person name="Weitz H."/>
            <person name="Taylor A."/>
            <person name="Grigoriev I.V."/>
            <person name="Nagy L.G."/>
            <person name="Martin F."/>
            <person name="Kauserud H."/>
        </authorList>
    </citation>
    <scope>NUCLEOTIDE SEQUENCE</scope>
    <source>
        <strain evidence="2">9144</strain>
    </source>
</reference>
<comment type="caution">
    <text evidence="2">The sequence shown here is derived from an EMBL/GenBank/DDBJ whole genome shotgun (WGS) entry which is preliminary data.</text>
</comment>
<evidence type="ECO:0000313" key="2">
    <source>
        <dbReference type="EMBL" id="KAJ7204968.1"/>
    </source>
</evidence>
<gene>
    <name evidence="2" type="ORF">GGX14DRAFT_397902</name>
</gene>
<proteinExistence type="predicted"/>
<accession>A0AAD6V7E4</accession>
<sequence length="174" mass="19476">MEETIDMQIDPPQEQHDSDPPVDSGPPAEIHISIEPHPNDVDAHIEVISLSGASSTQNTHRALPPARDRIRNLLVAARPFAPWATLSDFEYTETAVGGVLSEKVIKAQLRGMTGPWSGPNPNITLKTYHEYRKVLMQARGLAIPFQTATVEAELWGEKIQYSFQYRDIRKNLHS</sequence>
<keyword evidence="3" id="KW-1185">Reference proteome</keyword>
<dbReference type="Proteomes" id="UP001219525">
    <property type="component" value="Unassembled WGS sequence"/>
</dbReference>
<evidence type="ECO:0000313" key="3">
    <source>
        <dbReference type="Proteomes" id="UP001219525"/>
    </source>
</evidence>
<name>A0AAD6V7E4_9AGAR</name>